<dbReference type="Proteomes" id="UP000796880">
    <property type="component" value="Unassembled WGS sequence"/>
</dbReference>
<accession>A0A8K0HLF5</accession>
<feature type="region of interest" description="Disordered" evidence="1">
    <location>
        <begin position="1"/>
        <end position="24"/>
    </location>
</feature>
<feature type="region of interest" description="Disordered" evidence="1">
    <location>
        <begin position="39"/>
        <end position="88"/>
    </location>
</feature>
<proteinExistence type="predicted"/>
<keyword evidence="3" id="KW-1185">Reference proteome</keyword>
<evidence type="ECO:0000313" key="3">
    <source>
        <dbReference type="Proteomes" id="UP000796880"/>
    </source>
</evidence>
<evidence type="ECO:0000256" key="1">
    <source>
        <dbReference type="SAM" id="MobiDB-lite"/>
    </source>
</evidence>
<comment type="caution">
    <text evidence="2">The sequence shown here is derived from an EMBL/GenBank/DDBJ whole genome shotgun (WGS) entry which is preliminary data.</text>
</comment>
<feature type="compositionally biased region" description="Acidic residues" evidence="1">
    <location>
        <begin position="46"/>
        <end position="60"/>
    </location>
</feature>
<evidence type="ECO:0008006" key="4">
    <source>
        <dbReference type="Google" id="ProtNLM"/>
    </source>
</evidence>
<protein>
    <recommendedName>
        <fullName evidence="4">Calreticulin</fullName>
    </recommendedName>
</protein>
<dbReference type="EMBL" id="VOIH02000002">
    <property type="protein sequence ID" value="KAF3455027.1"/>
    <property type="molecule type" value="Genomic_DNA"/>
</dbReference>
<dbReference type="OrthoDB" id="1938156at2759"/>
<sequence>MAGEWNYSSGKWHGDPNDKGIQTSEDYRFYSISVEFPMDNTLAKDEDGDDDNDDAGEESDAESKAEATDDGDDTEDDDKHVAIYSVKL</sequence>
<dbReference type="InterPro" id="IPR013320">
    <property type="entry name" value="ConA-like_dom_sf"/>
</dbReference>
<evidence type="ECO:0000313" key="2">
    <source>
        <dbReference type="EMBL" id="KAF3455027.1"/>
    </source>
</evidence>
<dbReference type="AlphaFoldDB" id="A0A8K0HLF5"/>
<dbReference type="Gene3D" id="2.60.120.200">
    <property type="match status" value="1"/>
</dbReference>
<name>A0A8K0HLF5_9ROSA</name>
<gene>
    <name evidence="2" type="ORF">FNV43_RR05475</name>
</gene>
<dbReference type="SUPFAM" id="SSF49899">
    <property type="entry name" value="Concanavalin A-like lectins/glucanases"/>
    <property type="match status" value="1"/>
</dbReference>
<organism evidence="2 3">
    <name type="scientific">Rhamnella rubrinervis</name>
    <dbReference type="NCBI Taxonomy" id="2594499"/>
    <lineage>
        <taxon>Eukaryota</taxon>
        <taxon>Viridiplantae</taxon>
        <taxon>Streptophyta</taxon>
        <taxon>Embryophyta</taxon>
        <taxon>Tracheophyta</taxon>
        <taxon>Spermatophyta</taxon>
        <taxon>Magnoliopsida</taxon>
        <taxon>eudicotyledons</taxon>
        <taxon>Gunneridae</taxon>
        <taxon>Pentapetalae</taxon>
        <taxon>rosids</taxon>
        <taxon>fabids</taxon>
        <taxon>Rosales</taxon>
        <taxon>Rhamnaceae</taxon>
        <taxon>rhamnoid group</taxon>
        <taxon>Rhamneae</taxon>
        <taxon>Rhamnella</taxon>
    </lineage>
</organism>
<reference evidence="2" key="1">
    <citation type="submission" date="2020-03" db="EMBL/GenBank/DDBJ databases">
        <title>A high-quality chromosome-level genome assembly of a woody plant with both climbing and erect habits, Rhamnella rubrinervis.</title>
        <authorList>
            <person name="Lu Z."/>
            <person name="Yang Y."/>
            <person name="Zhu X."/>
            <person name="Sun Y."/>
        </authorList>
    </citation>
    <scope>NUCLEOTIDE SEQUENCE</scope>
    <source>
        <strain evidence="2">BYM</strain>
        <tissue evidence="2">Leaf</tissue>
    </source>
</reference>